<sequence length="209" mass="23287">MQRDFQVNALRTKTKYKLTALRVGMREHILNSLTSLFDNTTLSLPMLAILEALEDKNSRVEDKAEDGVAVSKRSQRNRIMHVNTLKAAEKDDENNDASLVLPTHLTEDKPNDEGAEDHPPTTYKLPGLRKYNKGMGSSILDDSAIGRSKRGSRTKIADNNKLPKSNEHNKDNTRVLRRNSALKSSGDSKPKVKIPPSTKPKGKSQSSKE</sequence>
<protein>
    <submittedName>
        <fullName evidence="2">Uncharacterized protein</fullName>
    </submittedName>
</protein>
<dbReference type="GeneID" id="19882546"/>
<dbReference type="HOGENOM" id="CLU_1316314_0_0_1"/>
<dbReference type="AlphaFoldDB" id="L2GLI7"/>
<evidence type="ECO:0000313" key="3">
    <source>
        <dbReference type="Proteomes" id="UP000011082"/>
    </source>
</evidence>
<evidence type="ECO:0000313" key="2">
    <source>
        <dbReference type="EMBL" id="ELA41137.1"/>
    </source>
</evidence>
<accession>L2GLI7</accession>
<name>L2GLI7_VITCO</name>
<keyword evidence="3" id="KW-1185">Reference proteome</keyword>
<dbReference type="VEuPathDB" id="MicrosporidiaDB:VICG_01836"/>
<dbReference type="Proteomes" id="UP000011082">
    <property type="component" value="Unassembled WGS sequence"/>
</dbReference>
<feature type="region of interest" description="Disordered" evidence="1">
    <location>
        <begin position="104"/>
        <end position="209"/>
    </location>
</feature>
<proteinExistence type="predicted"/>
<gene>
    <name evidence="2" type="ORF">VICG_01836</name>
</gene>
<dbReference type="RefSeq" id="XP_007605281.1">
    <property type="nucleotide sequence ID" value="XM_007605219.1"/>
</dbReference>
<feature type="compositionally biased region" description="Basic and acidic residues" evidence="1">
    <location>
        <begin position="164"/>
        <end position="174"/>
    </location>
</feature>
<evidence type="ECO:0000256" key="1">
    <source>
        <dbReference type="SAM" id="MobiDB-lite"/>
    </source>
</evidence>
<organism evidence="2 3">
    <name type="scientific">Vittaforma corneae (strain ATCC 50505)</name>
    <name type="common">Microsporidian parasite</name>
    <name type="synonym">Nosema corneum</name>
    <dbReference type="NCBI Taxonomy" id="993615"/>
    <lineage>
        <taxon>Eukaryota</taxon>
        <taxon>Fungi</taxon>
        <taxon>Fungi incertae sedis</taxon>
        <taxon>Microsporidia</taxon>
        <taxon>Nosematidae</taxon>
        <taxon>Vittaforma</taxon>
    </lineage>
</organism>
<dbReference type="EMBL" id="JH370149">
    <property type="protein sequence ID" value="ELA41137.1"/>
    <property type="molecule type" value="Genomic_DNA"/>
</dbReference>
<dbReference type="InParanoid" id="L2GLI7"/>
<reference evidence="3" key="1">
    <citation type="submission" date="2011-05" db="EMBL/GenBank/DDBJ databases">
        <title>The genome sequence of Vittaforma corneae strain ATCC 50505.</title>
        <authorList>
            <consortium name="The Broad Institute Genome Sequencing Platform"/>
            <person name="Cuomo C."/>
            <person name="Didier E."/>
            <person name="Bowers L."/>
            <person name="Young S.K."/>
            <person name="Zeng Q."/>
            <person name="Gargeya S."/>
            <person name="Fitzgerald M."/>
            <person name="Haas B."/>
            <person name="Abouelleil A."/>
            <person name="Alvarado L."/>
            <person name="Arachchi H.M."/>
            <person name="Berlin A."/>
            <person name="Chapman S.B."/>
            <person name="Gearin G."/>
            <person name="Goldberg J."/>
            <person name="Griggs A."/>
            <person name="Gujja S."/>
            <person name="Hansen M."/>
            <person name="Heiman D."/>
            <person name="Howarth C."/>
            <person name="Larimer J."/>
            <person name="Lui A."/>
            <person name="MacDonald P.J.P."/>
            <person name="McCowen C."/>
            <person name="Montmayeur A."/>
            <person name="Murphy C."/>
            <person name="Neiman D."/>
            <person name="Pearson M."/>
            <person name="Priest M."/>
            <person name="Roberts A."/>
            <person name="Saif S."/>
            <person name="Shea T."/>
            <person name="Sisk P."/>
            <person name="Stolte C."/>
            <person name="Sykes S."/>
            <person name="Wortman J."/>
            <person name="Nusbaum C."/>
            <person name="Birren B."/>
        </authorList>
    </citation>
    <scope>NUCLEOTIDE SEQUENCE [LARGE SCALE GENOMIC DNA]</scope>
    <source>
        <strain evidence="3">ATCC 50505</strain>
    </source>
</reference>
<feature type="compositionally biased region" description="Basic and acidic residues" evidence="1">
    <location>
        <begin position="105"/>
        <end position="119"/>
    </location>
</feature>